<dbReference type="Gene3D" id="3.55.50.30">
    <property type="match status" value="1"/>
</dbReference>
<dbReference type="RefSeq" id="WP_265990564.1">
    <property type="nucleotide sequence ID" value="NZ_CP110973.1"/>
</dbReference>
<dbReference type="Pfam" id="PF04773">
    <property type="entry name" value="FecR"/>
    <property type="match status" value="1"/>
</dbReference>
<dbReference type="EMBL" id="JBHTLP010000001">
    <property type="protein sequence ID" value="MFD1139886.1"/>
    <property type="molecule type" value="Genomic_DNA"/>
</dbReference>
<keyword evidence="1" id="KW-0472">Membrane</keyword>
<sequence>MTPPFQKETLFEHFAGRSTPLQRSLLIEWLKEPAHRELYYQWLEEWERQNWQLVTDEEDDFEKLLAKIDQNAADTRQEVGRNQPLLPRWLYGRFLAVAAVLLVFLMTGLYLGRSRWAYRTLETGYGEIRQERLSDGTLVTLNANSSLTIPRFDFGQGAREVRLRGEAEFNVVRQPDHRRFVVKTDDDFDVEVLGTEFVVYTRANTNRVALQKGRVKINYRSGKQLNLRPGDIVSLDETTGRLKIAKTVRPQQFSEWKHHRYHFDNTPVADVLHLLNDQFGVQVALGDSTLSEQRISGRFRAQTASELIQALETILDLRAIQHGNHIELQPVDTLQ</sequence>
<dbReference type="PANTHER" id="PTHR30273">
    <property type="entry name" value="PERIPLASMIC SIGNAL SENSOR AND SIGMA FACTOR ACTIVATOR FECR-RELATED"/>
    <property type="match status" value="1"/>
</dbReference>
<evidence type="ECO:0000259" key="2">
    <source>
        <dbReference type="Pfam" id="PF04773"/>
    </source>
</evidence>
<protein>
    <submittedName>
        <fullName evidence="4">FecR family protein</fullName>
    </submittedName>
</protein>
<proteinExistence type="predicted"/>
<reference evidence="5" key="1">
    <citation type="journal article" date="2019" name="Int. J. Syst. Evol. Microbiol.">
        <title>The Global Catalogue of Microorganisms (GCM) 10K type strain sequencing project: providing services to taxonomists for standard genome sequencing and annotation.</title>
        <authorList>
            <consortium name="The Broad Institute Genomics Platform"/>
            <consortium name="The Broad Institute Genome Sequencing Center for Infectious Disease"/>
            <person name="Wu L."/>
            <person name="Ma J."/>
        </authorList>
    </citation>
    <scope>NUCLEOTIDE SEQUENCE [LARGE SCALE GENOMIC DNA]</scope>
    <source>
        <strain evidence="5">CCUG 55608</strain>
    </source>
</reference>
<gene>
    <name evidence="4" type="ORF">ACFQ4C_02155</name>
</gene>
<dbReference type="InterPro" id="IPR032508">
    <property type="entry name" value="FecR_C"/>
</dbReference>
<dbReference type="Gene3D" id="2.60.120.1440">
    <property type="match status" value="1"/>
</dbReference>
<dbReference type="PANTHER" id="PTHR30273:SF2">
    <property type="entry name" value="PROTEIN FECR"/>
    <property type="match status" value="1"/>
</dbReference>
<dbReference type="PIRSF" id="PIRSF018266">
    <property type="entry name" value="FecR"/>
    <property type="match status" value="1"/>
</dbReference>
<feature type="transmembrane region" description="Helical" evidence="1">
    <location>
        <begin position="90"/>
        <end position="111"/>
    </location>
</feature>
<keyword evidence="1" id="KW-0812">Transmembrane</keyword>
<accession>A0ABW3Q4A6</accession>
<dbReference type="Pfam" id="PF16344">
    <property type="entry name" value="FecR_C"/>
    <property type="match status" value="1"/>
</dbReference>
<dbReference type="InterPro" id="IPR012373">
    <property type="entry name" value="Ferrdict_sens_TM"/>
</dbReference>
<organism evidence="4 5">
    <name type="scientific">Larkinella insperata</name>
    <dbReference type="NCBI Taxonomy" id="332158"/>
    <lineage>
        <taxon>Bacteria</taxon>
        <taxon>Pseudomonadati</taxon>
        <taxon>Bacteroidota</taxon>
        <taxon>Cytophagia</taxon>
        <taxon>Cytophagales</taxon>
        <taxon>Spirosomataceae</taxon>
        <taxon>Larkinella</taxon>
    </lineage>
</organism>
<keyword evidence="5" id="KW-1185">Reference proteome</keyword>
<dbReference type="Proteomes" id="UP001597116">
    <property type="component" value="Unassembled WGS sequence"/>
</dbReference>
<comment type="caution">
    <text evidence="4">The sequence shown here is derived from an EMBL/GenBank/DDBJ whole genome shotgun (WGS) entry which is preliminary data.</text>
</comment>
<feature type="domain" description="Protein FecR C-terminal" evidence="3">
    <location>
        <begin position="261"/>
        <end position="326"/>
    </location>
</feature>
<evidence type="ECO:0000259" key="3">
    <source>
        <dbReference type="Pfam" id="PF16344"/>
    </source>
</evidence>
<keyword evidence="1" id="KW-1133">Transmembrane helix</keyword>
<evidence type="ECO:0000313" key="4">
    <source>
        <dbReference type="EMBL" id="MFD1139886.1"/>
    </source>
</evidence>
<evidence type="ECO:0000313" key="5">
    <source>
        <dbReference type="Proteomes" id="UP001597116"/>
    </source>
</evidence>
<feature type="domain" description="FecR protein" evidence="2">
    <location>
        <begin position="120"/>
        <end position="216"/>
    </location>
</feature>
<evidence type="ECO:0000256" key="1">
    <source>
        <dbReference type="SAM" id="Phobius"/>
    </source>
</evidence>
<dbReference type="InterPro" id="IPR006860">
    <property type="entry name" value="FecR"/>
</dbReference>
<name>A0ABW3Q4A6_9BACT</name>